<feature type="signal peptide" evidence="4">
    <location>
        <begin position="1"/>
        <end position="25"/>
    </location>
</feature>
<feature type="domain" description="SpaA-like prealbumin fold" evidence="6">
    <location>
        <begin position="1269"/>
        <end position="1354"/>
    </location>
</feature>
<evidence type="ECO:0000259" key="5">
    <source>
        <dbReference type="Pfam" id="PF08341"/>
    </source>
</evidence>
<feature type="domain" description="SpaA-like prealbumin fold" evidence="6">
    <location>
        <begin position="616"/>
        <end position="699"/>
    </location>
</feature>
<proteinExistence type="inferred from homology"/>
<feature type="chain" id="PRO_5008020203" evidence="4">
    <location>
        <begin position="26"/>
        <end position="1635"/>
    </location>
</feature>
<evidence type="ECO:0000256" key="4">
    <source>
        <dbReference type="SAM" id="SignalP"/>
    </source>
</evidence>
<feature type="domain" description="SpaA-like prealbumin fold" evidence="6">
    <location>
        <begin position="347"/>
        <end position="428"/>
    </location>
</feature>
<feature type="domain" description="SpaA-like prealbumin fold" evidence="6">
    <location>
        <begin position="1074"/>
        <end position="1165"/>
    </location>
</feature>
<dbReference type="InterPro" id="IPR013784">
    <property type="entry name" value="Carb-bd-like_fold"/>
</dbReference>
<dbReference type="Pfam" id="PF08341">
    <property type="entry name" value="TED"/>
    <property type="match status" value="1"/>
</dbReference>
<dbReference type="GO" id="GO:0030246">
    <property type="term" value="F:carbohydrate binding"/>
    <property type="evidence" value="ECO:0007669"/>
    <property type="project" value="InterPro"/>
</dbReference>
<feature type="domain" description="SpaA-like prealbumin fold" evidence="6">
    <location>
        <begin position="704"/>
        <end position="790"/>
    </location>
</feature>
<dbReference type="InterPro" id="IPR013552">
    <property type="entry name" value="Thioester_dom"/>
</dbReference>
<name>A0A174DTC4_FLAPL</name>
<evidence type="ECO:0000313" key="8">
    <source>
        <dbReference type="Proteomes" id="UP000095746"/>
    </source>
</evidence>
<evidence type="ECO:0000313" key="7">
    <source>
        <dbReference type="EMBL" id="CUO28733.1"/>
    </source>
</evidence>
<evidence type="ECO:0000256" key="2">
    <source>
        <dbReference type="ARBA" id="ARBA00022525"/>
    </source>
</evidence>
<feature type="domain" description="SpaA-like prealbumin fold" evidence="6">
    <location>
        <begin position="1378"/>
        <end position="1453"/>
    </location>
</feature>
<feature type="domain" description="SpaA-like prealbumin fold" evidence="6">
    <location>
        <begin position="435"/>
        <end position="520"/>
    </location>
</feature>
<dbReference type="Gene3D" id="2.60.40.10">
    <property type="entry name" value="Immunoglobulins"/>
    <property type="match status" value="12"/>
</dbReference>
<evidence type="ECO:0000256" key="3">
    <source>
        <dbReference type="ARBA" id="ARBA00022729"/>
    </source>
</evidence>
<keyword evidence="3 4" id="KW-0732">Signal</keyword>
<accession>A0A174DTC4</accession>
<feature type="domain" description="SpaA-like prealbumin fold" evidence="6">
    <location>
        <begin position="980"/>
        <end position="1060"/>
    </location>
</feature>
<dbReference type="Pfam" id="PF17802">
    <property type="entry name" value="SpaA"/>
    <property type="match status" value="12"/>
</dbReference>
<keyword evidence="2" id="KW-0964">Secreted</keyword>
<comment type="similarity">
    <text evidence="1">Belongs to the serine-aspartate repeat-containing protein (SDr) family.</text>
</comment>
<sequence>MKKRLVSMLLALVMVLGMLPVTALAASSEEEALGEVNIYNGEQKLSYLSINGRIRELIYTYFNHVDANGRTKEIPAYCVNPNTTGVPQTVGPGESIKYIAKEKGNDPKVMGIIANGYPTRGLSELKLENKYHAYYATKMALWCYLLPNWNINNLKVNPNLTGKELQRAQAILAAAKDIYVRGTAWNKIYSPRVTAVPDRDTAYAVTVDGQQYKQQVFTVHSDTWVCNYAIRVAFSDPASVPAGARIVDMNNKDITTITTSGTGDGYGGKFKVLYPAAAVAGKTGSVQLSFTTDVYKYAVFYAVCAEQNKYGKLQNYMCDTDPTVTMRLSTYSNYSDGGEVEPPDTGLKLIKLEKGTDTPLGGAVFEMVGPDGATVGTFATGSDGTVTIPLTLAGSYTVYERVAPLDHLLSDMPAQNIKVEYGKVAELTCWNEPYGTLRIEKLSDTGTHLPGAMVQIKHIESGVTYTAETNFAGYAIFDNIKPGAYEIKEITAPSGWLRDDATYTASVATGETTTFSLVNKELPGLRIIKYDRKNMVAMANVTFEIFRDSVSLGKFRTDEFGEILLTDAAPGTYRAVEVDTGSDGHILDTTPQEVELSAGDGIKELLFFNDVKPGMRLIKVDSTDPSKAIPNAVFEIKSVAGDYGPKEFTTDRNGEIDLSKLPTGAYMVTEKACEGYIIDQAQRIIQLDANEDAQFVFTNTIKPSLQIIKTSSDGSRLKNVHFRIAKIEDGTHYLDRTTNEQGEILVADLEPGVYSVKETATDSSHILDLREYHMELFAGRTSTLTIENQKRPNLTVYKHDADTGEPIANTVFEVRAADGHSVDQIKTDREGKAELKNLLPGVYEISEKSVPSPYLLDAPSQLATLYPNRDHTVYFENHQKPALTVKKVDSVTGDPLQGAKFHVTYASNNTSSGEINDLGTYYTGENGQFQLTGLRDGWYKVTEQEPPTGYAIKEATQEVYIKSGTSKTLTFENIPLSALVVWKYDSVTGAAVQGAVFQVKYLTGTSDTGGTVIGTYKTSASGSFTVTGLKEGTYIVEELSSDSGHVIDTAPQTAYISGKQQDVVQLYFGNSPKGSLLVKKIDSATHKPLSDVEFMVTTADGTVVGDANGKYITDSAGTFTITDITPGTTLVVKETRARDGYLLDDAPQTATVKAGQTVTLEFRNQPQGSLIINKLSSADKKTPLEGVLFQITYSDGSFVDNGALSSKGLYRTDKNGQIILSGITGTVIVTEVETIKGYRIDDATRSQTIEVRANDTQQLWFYNAPISRILLHKVDKATGKGIYGAVFLLYDGNHNPIGEYVTDQDGYLYADEGLEDGRYYLREIKAAPGYVLDPELKTIYVRYGSTTEIEWSNTAECGQIQIIKKSADDNATNGLPAGTLLEGAVFEIYDKAGNVVDTIKSDRNGRAVSKTLPLSHYTVREIKAPANYSINPTVMTAYLEFNGQIVTFEVQNTSVSTGVSIKKTGPVQAVPGQPIRYVFSNIKNTSTVTLDSFYWRDQLPAQVTLSKIVTGSYNQPLSYKVVYKTNLSGDYRTLADNLSTSKVYVLDARPAVLGLAANERVTEVMFVFGNVKAGFAQVETPYIYATARSGLANNASVVNVADVGGLYNGQWIQAVSRWLTTVYTKTTVKLPKTGY</sequence>
<protein>
    <submittedName>
        <fullName evidence="7">Predicted outer membrane protein</fullName>
    </submittedName>
</protein>
<feature type="domain" description="SpaA-like prealbumin fold" evidence="6">
    <location>
        <begin position="793"/>
        <end position="876"/>
    </location>
</feature>
<dbReference type="Proteomes" id="UP000095746">
    <property type="component" value="Unassembled WGS sequence"/>
</dbReference>
<gene>
    <name evidence="7" type="ORF">ERS852411_01283</name>
</gene>
<dbReference type="InterPro" id="IPR013783">
    <property type="entry name" value="Ig-like_fold"/>
</dbReference>
<organism evidence="7 8">
    <name type="scientific">Flavonifractor plautii</name>
    <name type="common">Fusobacterium plautii</name>
    <dbReference type="NCBI Taxonomy" id="292800"/>
    <lineage>
        <taxon>Bacteria</taxon>
        <taxon>Bacillati</taxon>
        <taxon>Bacillota</taxon>
        <taxon>Clostridia</taxon>
        <taxon>Eubacteriales</taxon>
        <taxon>Oscillospiraceae</taxon>
        <taxon>Flavonifractor</taxon>
    </lineage>
</organism>
<feature type="domain" description="SpaA-like prealbumin fold" evidence="6">
    <location>
        <begin position="525"/>
        <end position="600"/>
    </location>
</feature>
<feature type="domain" description="Thioester" evidence="5">
    <location>
        <begin position="75"/>
        <end position="159"/>
    </location>
</feature>
<reference evidence="7 8" key="1">
    <citation type="submission" date="2015-09" db="EMBL/GenBank/DDBJ databases">
        <authorList>
            <consortium name="Pathogen Informatics"/>
        </authorList>
    </citation>
    <scope>NUCLEOTIDE SEQUENCE [LARGE SCALE GENOMIC DNA]</scope>
    <source>
        <strain evidence="7 8">2789STDY5608854</strain>
    </source>
</reference>
<dbReference type="SUPFAM" id="SSF49478">
    <property type="entry name" value="Cna protein B-type domain"/>
    <property type="match status" value="6"/>
</dbReference>
<dbReference type="SUPFAM" id="SSF117074">
    <property type="entry name" value="Hypothetical protein PA1324"/>
    <property type="match status" value="1"/>
</dbReference>
<feature type="domain" description="SpaA-like prealbumin fold" evidence="6">
    <location>
        <begin position="883"/>
        <end position="973"/>
    </location>
</feature>
<dbReference type="PANTHER" id="PTHR36108:SF13">
    <property type="entry name" value="COLOSSIN-B-RELATED"/>
    <property type="match status" value="1"/>
</dbReference>
<evidence type="ECO:0000259" key="6">
    <source>
        <dbReference type="Pfam" id="PF17802"/>
    </source>
</evidence>
<dbReference type="InterPro" id="IPR041033">
    <property type="entry name" value="SpaA_PFL_dom_1"/>
</dbReference>
<feature type="domain" description="SpaA-like prealbumin fold" evidence="6">
    <location>
        <begin position="1168"/>
        <end position="1259"/>
    </location>
</feature>
<dbReference type="SUPFAM" id="SSF49452">
    <property type="entry name" value="Starch-binding domain-like"/>
    <property type="match status" value="1"/>
</dbReference>
<evidence type="ECO:0000256" key="1">
    <source>
        <dbReference type="ARBA" id="ARBA00007257"/>
    </source>
</evidence>
<dbReference type="PANTHER" id="PTHR36108">
    <property type="entry name" value="COLOSSIN-B-RELATED"/>
    <property type="match status" value="1"/>
</dbReference>
<dbReference type="EMBL" id="CYZT01000068">
    <property type="protein sequence ID" value="CUO28733.1"/>
    <property type="molecule type" value="Genomic_DNA"/>
</dbReference>